<keyword evidence="2" id="KW-1185">Reference proteome</keyword>
<evidence type="ECO:0000313" key="1">
    <source>
        <dbReference type="EMBL" id="CAG8650206.1"/>
    </source>
</evidence>
<sequence length="112" mass="12608">VTSLLGIIAGIYGALVGFYVILFGDLIIEPRGLVQGLFKNRMKKNLLPYISGTKDVEGYDEIRTQEGEDFEKLLLQQRVEDLEKFKSYLEDFVVGTSLLDFIKGELLSASKE</sequence>
<comment type="caution">
    <text evidence="1">The sequence shown here is derived from an EMBL/GenBank/DDBJ whole genome shotgun (WGS) entry which is preliminary data.</text>
</comment>
<protein>
    <submittedName>
        <fullName evidence="1">14781_t:CDS:1</fullName>
    </submittedName>
</protein>
<dbReference type="EMBL" id="CAJVPU010015995">
    <property type="protein sequence ID" value="CAG8650206.1"/>
    <property type="molecule type" value="Genomic_DNA"/>
</dbReference>
<dbReference type="Proteomes" id="UP000789702">
    <property type="component" value="Unassembled WGS sequence"/>
</dbReference>
<reference evidence="1" key="1">
    <citation type="submission" date="2021-06" db="EMBL/GenBank/DDBJ databases">
        <authorList>
            <person name="Kallberg Y."/>
            <person name="Tangrot J."/>
            <person name="Rosling A."/>
        </authorList>
    </citation>
    <scope>NUCLEOTIDE SEQUENCE</scope>
    <source>
        <strain evidence="1">IL203A</strain>
    </source>
</reference>
<evidence type="ECO:0000313" key="2">
    <source>
        <dbReference type="Proteomes" id="UP000789702"/>
    </source>
</evidence>
<organism evidence="1 2">
    <name type="scientific">Dentiscutata heterogama</name>
    <dbReference type="NCBI Taxonomy" id="1316150"/>
    <lineage>
        <taxon>Eukaryota</taxon>
        <taxon>Fungi</taxon>
        <taxon>Fungi incertae sedis</taxon>
        <taxon>Mucoromycota</taxon>
        <taxon>Glomeromycotina</taxon>
        <taxon>Glomeromycetes</taxon>
        <taxon>Diversisporales</taxon>
        <taxon>Gigasporaceae</taxon>
        <taxon>Dentiscutata</taxon>
    </lineage>
</organism>
<accession>A0ACA9NE54</accession>
<name>A0ACA9NE54_9GLOM</name>
<feature type="non-terminal residue" evidence="1">
    <location>
        <position position="1"/>
    </location>
</feature>
<proteinExistence type="predicted"/>
<gene>
    <name evidence="1" type="ORF">DHETER_LOCUS9259</name>
</gene>